<keyword evidence="2" id="KW-1185">Reference proteome</keyword>
<dbReference type="Pfam" id="PF23857">
    <property type="entry name" value="Phage_TAC_19"/>
    <property type="match status" value="1"/>
</dbReference>
<evidence type="ECO:0000313" key="1">
    <source>
        <dbReference type="EMBL" id="RPA65039.1"/>
    </source>
</evidence>
<accession>A0A3N4GQ50</accession>
<evidence type="ECO:0008006" key="3">
    <source>
        <dbReference type="Google" id="ProtNLM"/>
    </source>
</evidence>
<name>A0A3N4GQ50_9LACT</name>
<dbReference type="EMBL" id="RKMG01000002">
    <property type="protein sequence ID" value="RPA65039.1"/>
    <property type="molecule type" value="Genomic_DNA"/>
</dbReference>
<organism evidence="1 2">
    <name type="scientific">Aerococcus agrisoli</name>
    <dbReference type="NCBI Taxonomy" id="2487350"/>
    <lineage>
        <taxon>Bacteria</taxon>
        <taxon>Bacillati</taxon>
        <taxon>Bacillota</taxon>
        <taxon>Bacilli</taxon>
        <taxon>Lactobacillales</taxon>
        <taxon>Aerococcaceae</taxon>
        <taxon>Aerococcus</taxon>
    </lineage>
</organism>
<protein>
    <recommendedName>
        <fullName evidence="3">Phage tail protein</fullName>
    </recommendedName>
</protein>
<comment type="caution">
    <text evidence="1">The sequence shown here is derived from an EMBL/GenBank/DDBJ whole genome shotgun (WGS) entry which is preliminary data.</text>
</comment>
<dbReference type="InterPro" id="IPR057006">
    <property type="entry name" value="Phage_TAC_19"/>
</dbReference>
<evidence type="ECO:0000313" key="2">
    <source>
        <dbReference type="Proteomes" id="UP000273977"/>
    </source>
</evidence>
<dbReference type="Proteomes" id="UP000273977">
    <property type="component" value="Unassembled WGS sequence"/>
</dbReference>
<sequence>MAKELRLELKDEKGNINTFIQKDIPMRKLFEWVEIEKAIEEGEIKQGLDVMVKKLEFVAGLFDDERVTPEALLDGLDARDFQEAIQQKIWAVLGVEPDPKKEETAEK</sequence>
<dbReference type="OrthoDB" id="2195188at2"/>
<dbReference type="RefSeq" id="WP_123779143.1">
    <property type="nucleotide sequence ID" value="NZ_RKMG01000002.1"/>
</dbReference>
<reference evidence="1 2" key="1">
    <citation type="submission" date="2018-11" db="EMBL/GenBank/DDBJ databases">
        <title>Aerococcus sp. SJQ22, whole genome shotgun sequence.</title>
        <authorList>
            <person name="Sun L."/>
            <person name="Gao X."/>
            <person name="Chen W."/>
            <person name="Huang K."/>
        </authorList>
    </citation>
    <scope>NUCLEOTIDE SEQUENCE [LARGE SCALE GENOMIC DNA]</scope>
    <source>
        <strain evidence="1 2">SJQ22</strain>
    </source>
</reference>
<proteinExistence type="predicted"/>
<gene>
    <name evidence="1" type="ORF">EF384_01105</name>
</gene>
<dbReference type="NCBIfam" id="NF047360">
    <property type="entry name" value="tail_chap_PVL"/>
    <property type="match status" value="1"/>
</dbReference>
<dbReference type="AlphaFoldDB" id="A0A3N4GQ50"/>